<evidence type="ECO:0000256" key="1">
    <source>
        <dbReference type="ARBA" id="ARBA00000085"/>
    </source>
</evidence>
<comment type="catalytic activity">
    <reaction evidence="1">
        <text>ATP + protein L-histidine = ADP + protein N-phospho-L-histidine.</text>
        <dbReference type="EC" id="2.7.13.3"/>
    </reaction>
</comment>
<keyword evidence="3" id="KW-0597">Phosphoprotein</keyword>
<keyword evidence="10" id="KW-1133">Transmembrane helix</keyword>
<evidence type="ECO:0000313" key="12">
    <source>
        <dbReference type="EMBL" id="GAA3181246.1"/>
    </source>
</evidence>
<evidence type="ECO:0000256" key="6">
    <source>
        <dbReference type="ARBA" id="ARBA00022777"/>
    </source>
</evidence>
<organism evidence="12 13">
    <name type="scientific">Streptomyces virens</name>
    <dbReference type="NCBI Taxonomy" id="285572"/>
    <lineage>
        <taxon>Bacteria</taxon>
        <taxon>Bacillati</taxon>
        <taxon>Actinomycetota</taxon>
        <taxon>Actinomycetes</taxon>
        <taxon>Kitasatosporales</taxon>
        <taxon>Streptomycetaceae</taxon>
        <taxon>Streptomyces</taxon>
    </lineage>
</organism>
<dbReference type="Pfam" id="PF13796">
    <property type="entry name" value="Sensor"/>
    <property type="match status" value="1"/>
</dbReference>
<evidence type="ECO:0000256" key="5">
    <source>
        <dbReference type="ARBA" id="ARBA00022741"/>
    </source>
</evidence>
<evidence type="ECO:0000313" key="13">
    <source>
        <dbReference type="Proteomes" id="UP001501866"/>
    </source>
</evidence>
<feature type="transmembrane region" description="Helical" evidence="10">
    <location>
        <begin position="90"/>
        <end position="115"/>
    </location>
</feature>
<feature type="domain" description="Histidine kinase/HSP90-like ATPase" evidence="11">
    <location>
        <begin position="382"/>
        <end position="472"/>
    </location>
</feature>
<keyword evidence="10" id="KW-0472">Membrane</keyword>
<name>A0ABP6PK21_9ACTN</name>
<comment type="caution">
    <text evidence="12">The sequence shown here is derived from an EMBL/GenBank/DDBJ whole genome shotgun (WGS) entry which is preliminary data.</text>
</comment>
<feature type="transmembrane region" description="Helical" evidence="10">
    <location>
        <begin position="220"/>
        <end position="242"/>
    </location>
</feature>
<dbReference type="CDD" id="cd16917">
    <property type="entry name" value="HATPase_UhpB-NarQ-NarX-like"/>
    <property type="match status" value="1"/>
</dbReference>
<evidence type="ECO:0000256" key="3">
    <source>
        <dbReference type="ARBA" id="ARBA00022553"/>
    </source>
</evidence>
<feature type="region of interest" description="Disordered" evidence="9">
    <location>
        <begin position="1"/>
        <end position="44"/>
    </location>
</feature>
<dbReference type="Gene3D" id="3.30.565.10">
    <property type="entry name" value="Histidine kinase-like ATPase, C-terminal domain"/>
    <property type="match status" value="1"/>
</dbReference>
<dbReference type="InterPro" id="IPR025828">
    <property type="entry name" value="Put_sensor_dom"/>
</dbReference>
<evidence type="ECO:0000256" key="10">
    <source>
        <dbReference type="SAM" id="Phobius"/>
    </source>
</evidence>
<proteinExistence type="predicted"/>
<dbReference type="InterPro" id="IPR050482">
    <property type="entry name" value="Sensor_HK_TwoCompSys"/>
</dbReference>
<sequence length="472" mass="49512">MSVGAPPRAGLGEQDDRAGTLRRPGHRPRDGPPGGRGTPHPVLPFREVRTVTTDDRPAVVRPGRPTDASARARAALDALEHLVGGMGTGLLALLALLWLTLTAVTCLLGVGLVLLPSALHAVRAVADRERARLSRWGPELIGPAPLPAGLRAALADRAVRREARWVCTHATYGLLLGLIGATLPLNAAHDTAFPLFWRLLPANDATAAVGWWIVRDWPGALLVSLIGLLWVAVIVACAPALARGQAWPGRRLLSPDPGADLALRVAELTATRAAALDAHATELRRVERALHDGTQNRIVAVTVLLGAARRALSRNPEEADAVLARAQDAAEQALAELRAVVRSILPPVLADRSLPDALTALAADCPVPCRVDADLPGRCAASVEATAYFAVAEALTNVARHSGAGEAGVLVRRVDDRLYVEIHDDGRGGAREHGGTGLTGIRRRVEAHDGTLLLASPPGGPTLVKVTLPCGS</sequence>
<reference evidence="13" key="1">
    <citation type="journal article" date="2019" name="Int. J. Syst. Evol. Microbiol.">
        <title>The Global Catalogue of Microorganisms (GCM) 10K type strain sequencing project: providing services to taxonomists for standard genome sequencing and annotation.</title>
        <authorList>
            <consortium name="The Broad Institute Genomics Platform"/>
            <consortium name="The Broad Institute Genome Sequencing Center for Infectious Disease"/>
            <person name="Wu L."/>
            <person name="Ma J."/>
        </authorList>
    </citation>
    <scope>NUCLEOTIDE SEQUENCE [LARGE SCALE GENOMIC DNA]</scope>
    <source>
        <strain evidence="13">JCM 9095</strain>
    </source>
</reference>
<evidence type="ECO:0000256" key="8">
    <source>
        <dbReference type="ARBA" id="ARBA00023012"/>
    </source>
</evidence>
<dbReference type="PANTHER" id="PTHR24421:SF10">
    <property type="entry name" value="NITRATE_NITRITE SENSOR PROTEIN NARQ"/>
    <property type="match status" value="1"/>
</dbReference>
<evidence type="ECO:0000259" key="11">
    <source>
        <dbReference type="SMART" id="SM00387"/>
    </source>
</evidence>
<protein>
    <recommendedName>
        <fullName evidence="2">histidine kinase</fullName>
        <ecNumber evidence="2">2.7.13.3</ecNumber>
    </recommendedName>
</protein>
<dbReference type="GO" id="GO:0016301">
    <property type="term" value="F:kinase activity"/>
    <property type="evidence" value="ECO:0007669"/>
    <property type="project" value="UniProtKB-KW"/>
</dbReference>
<gene>
    <name evidence="12" type="ORF">GCM10010451_33080</name>
</gene>
<keyword evidence="5" id="KW-0547">Nucleotide-binding</keyword>
<keyword evidence="4" id="KW-0808">Transferase</keyword>
<dbReference type="Pfam" id="PF02518">
    <property type="entry name" value="HATPase_c"/>
    <property type="match status" value="1"/>
</dbReference>
<keyword evidence="8" id="KW-0902">Two-component regulatory system</keyword>
<dbReference type="SUPFAM" id="SSF55874">
    <property type="entry name" value="ATPase domain of HSP90 chaperone/DNA topoisomerase II/histidine kinase"/>
    <property type="match status" value="1"/>
</dbReference>
<evidence type="ECO:0000256" key="7">
    <source>
        <dbReference type="ARBA" id="ARBA00022840"/>
    </source>
</evidence>
<dbReference type="EC" id="2.7.13.3" evidence="2"/>
<dbReference type="InterPro" id="IPR036890">
    <property type="entry name" value="HATPase_C_sf"/>
</dbReference>
<keyword evidence="7" id="KW-0067">ATP-binding</keyword>
<dbReference type="Gene3D" id="1.20.5.1930">
    <property type="match status" value="1"/>
</dbReference>
<keyword evidence="13" id="KW-1185">Reference proteome</keyword>
<evidence type="ECO:0000256" key="9">
    <source>
        <dbReference type="SAM" id="MobiDB-lite"/>
    </source>
</evidence>
<dbReference type="InterPro" id="IPR011712">
    <property type="entry name" value="Sig_transdc_His_kin_sub3_dim/P"/>
</dbReference>
<dbReference type="Proteomes" id="UP001501866">
    <property type="component" value="Unassembled WGS sequence"/>
</dbReference>
<evidence type="ECO:0000256" key="4">
    <source>
        <dbReference type="ARBA" id="ARBA00022679"/>
    </source>
</evidence>
<keyword evidence="10" id="KW-0812">Transmembrane</keyword>
<dbReference type="SMART" id="SM00387">
    <property type="entry name" value="HATPase_c"/>
    <property type="match status" value="1"/>
</dbReference>
<feature type="transmembrane region" description="Helical" evidence="10">
    <location>
        <begin position="170"/>
        <end position="188"/>
    </location>
</feature>
<dbReference type="EMBL" id="BAAAUH010000022">
    <property type="protein sequence ID" value="GAA3181246.1"/>
    <property type="molecule type" value="Genomic_DNA"/>
</dbReference>
<dbReference type="Pfam" id="PF07730">
    <property type="entry name" value="HisKA_3"/>
    <property type="match status" value="1"/>
</dbReference>
<keyword evidence="6 12" id="KW-0418">Kinase</keyword>
<accession>A0ABP6PK21</accession>
<dbReference type="InterPro" id="IPR003594">
    <property type="entry name" value="HATPase_dom"/>
</dbReference>
<dbReference type="PANTHER" id="PTHR24421">
    <property type="entry name" value="NITRATE/NITRITE SENSOR PROTEIN NARX-RELATED"/>
    <property type="match status" value="1"/>
</dbReference>
<evidence type="ECO:0000256" key="2">
    <source>
        <dbReference type="ARBA" id="ARBA00012438"/>
    </source>
</evidence>